<accession>A0A450UHQ7</accession>
<dbReference type="GO" id="GO:0032259">
    <property type="term" value="P:methylation"/>
    <property type="evidence" value="ECO:0007669"/>
    <property type="project" value="UniProtKB-KW"/>
</dbReference>
<feature type="domain" description="DNA methylase N-4/N-6" evidence="5">
    <location>
        <begin position="58"/>
        <end position="276"/>
    </location>
</feature>
<evidence type="ECO:0000256" key="3">
    <source>
        <dbReference type="ARBA" id="ARBA00022679"/>
    </source>
</evidence>
<dbReference type="PANTHER" id="PTHR13370">
    <property type="entry name" value="RNA METHYLASE-RELATED"/>
    <property type="match status" value="1"/>
</dbReference>
<dbReference type="AlphaFoldDB" id="A0A450UHQ7"/>
<dbReference type="Gene3D" id="3.40.50.150">
    <property type="entry name" value="Vaccinia Virus protein VP39"/>
    <property type="match status" value="1"/>
</dbReference>
<dbReference type="PROSITE" id="PS00092">
    <property type="entry name" value="N6_MTASE"/>
    <property type="match status" value="1"/>
</dbReference>
<protein>
    <recommendedName>
        <fullName evidence="4">Methyltransferase</fullName>
        <ecNumber evidence="4">2.1.1.-</ecNumber>
    </recommendedName>
</protein>
<evidence type="ECO:0000256" key="1">
    <source>
        <dbReference type="ARBA" id="ARBA00006594"/>
    </source>
</evidence>
<dbReference type="PRINTS" id="PR00508">
    <property type="entry name" value="S21N4MTFRASE"/>
</dbReference>
<proteinExistence type="inferred from homology"/>
<evidence type="ECO:0000256" key="2">
    <source>
        <dbReference type="ARBA" id="ARBA00022603"/>
    </source>
</evidence>
<dbReference type="InterPro" id="IPR002052">
    <property type="entry name" value="DNA_methylase_N6_adenine_CS"/>
</dbReference>
<dbReference type="InterPro" id="IPR001091">
    <property type="entry name" value="RM_Methyltransferase"/>
</dbReference>
<dbReference type="InterPro" id="IPR029063">
    <property type="entry name" value="SAM-dependent_MTases_sf"/>
</dbReference>
<comment type="similarity">
    <text evidence="1 4">Belongs to the N(4)/N(6)-methyltransferase family.</text>
</comment>
<name>A0A450UHQ7_9GAMM</name>
<keyword evidence="3 6" id="KW-0808">Transferase</keyword>
<dbReference type="EMBL" id="CAADFF010000031">
    <property type="protein sequence ID" value="VFJ92063.1"/>
    <property type="molecule type" value="Genomic_DNA"/>
</dbReference>
<dbReference type="Pfam" id="PF01555">
    <property type="entry name" value="N6_N4_Mtase"/>
    <property type="match status" value="1"/>
</dbReference>
<dbReference type="GO" id="GO:0008170">
    <property type="term" value="F:N-methyltransferase activity"/>
    <property type="evidence" value="ECO:0007669"/>
    <property type="project" value="InterPro"/>
</dbReference>
<dbReference type="GO" id="GO:0005737">
    <property type="term" value="C:cytoplasm"/>
    <property type="evidence" value="ECO:0007669"/>
    <property type="project" value="TreeGrafter"/>
</dbReference>
<sequence length="324" mass="38001">MKKRAERNRTLICSKDEIDRLSTYIMQVNTSLSMEEISEKIISGDTFELIEKFPEKFVDLLILDPPYNISKDYNGDLFREKEKEEYQNWFSHIVKMLKPTLKLNATVYVCSDWKTSILIAPILASNFCIQNRITWEREKGRGAKTNWKNNTEDIWFCTVSNNYYFNVDVVKLRRKVIAPYKINGEPKDWSKEKDGNYRLTYPSNIWTDISIPFWSMPENTDHPTQKPEKLIAKLILASSKEGDFVFDPFLGSGTTAVVAKKLGRLFCGIELNREYCCWALKRIEISKTNRNIQGYANDVFWERNSLSEQSRSIKQDKHQYDLFS</sequence>
<dbReference type="InterPro" id="IPR002941">
    <property type="entry name" value="DNA_methylase_N4/N6"/>
</dbReference>
<organism evidence="6">
    <name type="scientific">Candidatus Kentrum sp. LFY</name>
    <dbReference type="NCBI Taxonomy" id="2126342"/>
    <lineage>
        <taxon>Bacteria</taxon>
        <taxon>Pseudomonadati</taxon>
        <taxon>Pseudomonadota</taxon>
        <taxon>Gammaproteobacteria</taxon>
        <taxon>Candidatus Kentrum</taxon>
    </lineage>
</organism>
<keyword evidence="2 6" id="KW-0489">Methyltransferase</keyword>
<evidence type="ECO:0000259" key="5">
    <source>
        <dbReference type="Pfam" id="PF01555"/>
    </source>
</evidence>
<dbReference type="PANTHER" id="PTHR13370:SF3">
    <property type="entry name" value="TRNA (GUANINE(10)-N2)-METHYLTRANSFERASE HOMOLOG"/>
    <property type="match status" value="1"/>
</dbReference>
<evidence type="ECO:0000256" key="4">
    <source>
        <dbReference type="RuleBase" id="RU362026"/>
    </source>
</evidence>
<dbReference type="GO" id="GO:0003677">
    <property type="term" value="F:DNA binding"/>
    <property type="evidence" value="ECO:0007669"/>
    <property type="project" value="InterPro"/>
</dbReference>
<evidence type="ECO:0000313" key="6">
    <source>
        <dbReference type="EMBL" id="VFJ92063.1"/>
    </source>
</evidence>
<gene>
    <name evidence="6" type="ORF">BECKLFY1418B_GA0070995_10315</name>
</gene>
<dbReference type="SUPFAM" id="SSF53335">
    <property type="entry name" value="S-adenosyl-L-methionine-dependent methyltransferases"/>
    <property type="match status" value="1"/>
</dbReference>
<reference evidence="6" key="1">
    <citation type="submission" date="2019-02" db="EMBL/GenBank/DDBJ databases">
        <authorList>
            <person name="Gruber-Vodicka R. H."/>
            <person name="Seah K. B. B."/>
        </authorList>
    </citation>
    <scope>NUCLEOTIDE SEQUENCE</scope>
    <source>
        <strain evidence="6">BECK_M7</strain>
    </source>
</reference>
<dbReference type="EC" id="2.1.1.-" evidence="4"/>